<dbReference type="Pfam" id="PF13087">
    <property type="entry name" value="AAA_12"/>
    <property type="match status" value="1"/>
</dbReference>
<dbReference type="InterPro" id="IPR047187">
    <property type="entry name" value="SF1_C_Upf1"/>
</dbReference>
<dbReference type="Gene3D" id="3.40.50.300">
    <property type="entry name" value="P-loop containing nucleotide triphosphate hydrolases"/>
    <property type="match status" value="3"/>
</dbReference>
<dbReference type="Pfam" id="PF13195">
    <property type="entry name" value="DUF4011"/>
    <property type="match status" value="1"/>
</dbReference>
<dbReference type="Pfam" id="PF13086">
    <property type="entry name" value="AAA_11"/>
    <property type="match status" value="1"/>
</dbReference>
<comment type="caution">
    <text evidence="3">The sequence shown here is derived from an EMBL/GenBank/DDBJ whole genome shotgun (WGS) entry which is preliminary data.</text>
</comment>
<dbReference type="SUPFAM" id="SSF52540">
    <property type="entry name" value="P-loop containing nucleoside triphosphate hydrolases"/>
    <property type="match status" value="1"/>
</dbReference>
<keyword evidence="4" id="KW-1185">Reference proteome</keyword>
<dbReference type="Proteomes" id="UP001296993">
    <property type="component" value="Unassembled WGS sequence"/>
</dbReference>
<dbReference type="SMART" id="SM00382">
    <property type="entry name" value="AAA"/>
    <property type="match status" value="1"/>
</dbReference>
<protein>
    <recommendedName>
        <fullName evidence="2">AAA+ ATPase domain-containing protein</fullName>
    </recommendedName>
</protein>
<dbReference type="CDD" id="cd18808">
    <property type="entry name" value="SF1_C_Upf1"/>
    <property type="match status" value="1"/>
</dbReference>
<dbReference type="InterPro" id="IPR025103">
    <property type="entry name" value="DUF4011"/>
</dbReference>
<dbReference type="EMBL" id="JAGIOF010000001">
    <property type="protein sequence ID" value="MBP2387873.1"/>
    <property type="molecule type" value="Genomic_DNA"/>
</dbReference>
<dbReference type="InterPro" id="IPR027417">
    <property type="entry name" value="P-loop_NTPase"/>
</dbReference>
<proteinExistence type="predicted"/>
<dbReference type="InterPro" id="IPR045055">
    <property type="entry name" value="DNA2/NAM7-like"/>
</dbReference>
<reference evidence="3 4" key="1">
    <citation type="submission" date="2021-03" db="EMBL/GenBank/DDBJ databases">
        <title>Sequencing the genomes of 1000 actinobacteria strains.</title>
        <authorList>
            <person name="Klenk H.-P."/>
        </authorList>
    </citation>
    <scope>NUCLEOTIDE SEQUENCE [LARGE SCALE GENOMIC DNA]</scope>
    <source>
        <strain evidence="3 4">DSM 15797</strain>
    </source>
</reference>
<sequence length="2119" mass="229539">MMIHRDYVGTALEIVSTALDTFAAEKQAARTAAAGWAGLMGQLDQALGSPAPSVGIVDLSAQLRDHLSFSSEPGLSAEQEQRTRRLQEIHQIWVNGTAFTEADVRRALATCEDFLAELDLDYSAGQMAELVQAFAAGDQSPASGRTLNDRPVLVDIAHSRTVNYATAHTHARILERVVLDNRGGERRQVLVTAVVMSGNLAVSAVAERCMDLPSGVTTLHDLDVVLDPAAFALIDSRRPGKLIVRVAENGKLLAEKSVEVDLLPASYWPGAGSQANAELLAAFVQPQHPRLAELLSEADDLFRMRTGSENAASRLGGSERVDQSVESIFEVLCTLGIRRGNPPANWDLAATGGQYIRGAEEVLGEKLGTALDTTLLMAALLERVGINSVIWLARGHAFLAYWRIPDGGLPSSSLDAEGARALVNLVGAEHLRIVETTAITNDRRMSIAESSAATKREFALDSVAAGQLTFAIDIRQARRSGITPLPARGLSETGKPSVVEYRAAQSDTLERFFKEKSERRQQAPAATGKAAPPRIAAWKNGLLDLSLRNRLLNFTDRSRLPLAVPDNVVDGLEDLVNNGRAIELLPADEIGALDKERYKTGPLLPVERRTELLLSRGRAYTRLDSAPYLSKMRRMAGAAKRIIDENGANNLYLALGSLNWSMDGRALRSPLFLIPVHLKPAGRGKHFRIEMDETGTSTPNYCLSEKLHEQFGLRIPGFEDPVRDESGIDLAAAIGALRNALAEADLPFHVEGSADLAILQFAKFRMWKDLDENWETFMAAPLVRHLVESPTNEFVDPAGAGSAEPSVDLDRLAADCPVPADASQLEAVAAAQAGRTFVLEGPPGTGKSQTITNLLAHAMASGQRVLFVAEKRAALEVVSKRLNEVGLGEFALDLHDKGSSPNAVRAQIKASLDHLVFADEAGMSLTASDLTASTRRLAGYARDLHDEGPSGYSAYGARNIALSMHPAIEALPVTEAFAARAGEAEVDVVREALSRLPEAAEPARPRKDHPWGFLGGPIAEDRQEAVLEAADRLTHALAGAAHVHVDAGVASLLRLATEPEDLRHLAELLEERVPVPVLDAAATPEWKSTSDGLLGEATALVQRMNWLPAIVDPSVLLADLAPAHQAATVADEFGFLGFGRKKRRLRVISEHFGENWRGADTDAKNLVTIVADLIEARAQRSRLAKGLASLAGISLLEDWNPFADGDIRRVAEQRDRLLCLAVLLPSSGKVGRDGDYTSQLRKVLGNDSPLATALAGELREIARAWDSLVALLPPDAGTHTAWPGAPGFLDGFQRTSDERGTGRTAQRGLERWVGFVDTLEILSANGLDEAWSKLATGEFPAEAALRGFMRGMAEAALAERLAAHGLDEFNGDTQARAIERFTDSARSLRRHLAKSLPEIITRQRTDRLKAAEKRMGELARQLERRRGGMSVRRLMDSYGDLITTILPCVLVSPDSAARFFPPRAGEFDIVVFDEASQIRVADAIGALGRAKSAVVVGDSKQMPPGSFAEVSLDPDEDPESEMLVADEESILTECVMARVQRRWLSWHYRSQDESLIAFSNRHYYDGKLSSFPSPRNGAVTNGAASNGAAQAGADGYGISLVRVDGTFHRTGAGALLRTNPVEAGRIVAEIKCRFDASPSAIPSIGVVTFNAPQRDLIEGLLRDHGDERLGAALETDADGLFVKNLENVQGDERDVILFSTAFSANEHGKLPLNFGPLNNVGGERRLNVAITRARRQVVVFSSFAPADLRAEDSSALGIKHLRAYLDLADEGTYMLGNGSLSAIARDRHREQVAARLKERGHVVATNVGLSDFRIDLTVADADRPGEPLMAILLDNGPWAARKTVGDRDGLPQDVLRNLLGWESVMRIWLPSWLEDPEAVLDSIDSELERVREEQAAREAAPGNGASKRGREDSSVPAAEDAQDSTAKKQPRIYPGKSAPYKQWDFRLVGKTGELDQLKSAAGKKKAAALLAEIVEAEWPIHERSLAKLAINTYEFGRVSAAREKAMLAALNQKTWTTDIDGFIWPATQQQDRWIDHRTEFAKHDVKVHEISPREIANLMCSLAFAAKESGVDELKRAALGALGYGRMTEGVSRCLQQGLELAVREGRLESVAGKIRPAG</sequence>
<gene>
    <name evidence="3" type="ORF">JOF47_003384</name>
</gene>
<dbReference type="Pfam" id="PF18741">
    <property type="entry name" value="MTES_1575"/>
    <property type="match status" value="1"/>
</dbReference>
<name>A0ABS4XHJ1_9MICC</name>
<dbReference type="InterPro" id="IPR041679">
    <property type="entry name" value="DNA2/NAM7-like_C"/>
</dbReference>
<accession>A0ABS4XHJ1</accession>
<evidence type="ECO:0000313" key="3">
    <source>
        <dbReference type="EMBL" id="MBP2387873.1"/>
    </source>
</evidence>
<feature type="domain" description="AAA+ ATPase" evidence="2">
    <location>
        <begin position="833"/>
        <end position="1079"/>
    </location>
</feature>
<feature type="region of interest" description="Disordered" evidence="1">
    <location>
        <begin position="1891"/>
        <end position="1937"/>
    </location>
</feature>
<evidence type="ECO:0000256" key="1">
    <source>
        <dbReference type="SAM" id="MobiDB-lite"/>
    </source>
</evidence>
<organism evidence="3 4">
    <name type="scientific">Paeniglutamicibacter kerguelensis</name>
    <dbReference type="NCBI Taxonomy" id="254788"/>
    <lineage>
        <taxon>Bacteria</taxon>
        <taxon>Bacillati</taxon>
        <taxon>Actinomycetota</taxon>
        <taxon>Actinomycetes</taxon>
        <taxon>Micrococcales</taxon>
        <taxon>Micrococcaceae</taxon>
        <taxon>Paeniglutamicibacter</taxon>
    </lineage>
</organism>
<dbReference type="InterPro" id="IPR003593">
    <property type="entry name" value="AAA+_ATPase"/>
</dbReference>
<dbReference type="PANTHER" id="PTHR10887:SF495">
    <property type="entry name" value="HELICASE SENATAXIN ISOFORM X1-RELATED"/>
    <property type="match status" value="1"/>
</dbReference>
<dbReference type="InterPro" id="IPR049468">
    <property type="entry name" value="Restrct_endonuc-II-like_dom"/>
</dbReference>
<dbReference type="InterPro" id="IPR041677">
    <property type="entry name" value="DNA2/NAM7_AAA_11"/>
</dbReference>
<dbReference type="PANTHER" id="PTHR10887">
    <property type="entry name" value="DNA2/NAM7 HELICASE FAMILY"/>
    <property type="match status" value="1"/>
</dbReference>
<evidence type="ECO:0000313" key="4">
    <source>
        <dbReference type="Proteomes" id="UP001296993"/>
    </source>
</evidence>
<evidence type="ECO:0000259" key="2">
    <source>
        <dbReference type="SMART" id="SM00382"/>
    </source>
</evidence>